<proteinExistence type="predicted"/>
<dbReference type="EMBL" id="JASCZI010090758">
    <property type="protein sequence ID" value="MED6146142.1"/>
    <property type="molecule type" value="Genomic_DNA"/>
</dbReference>
<dbReference type="InterPro" id="IPR032675">
    <property type="entry name" value="LRR_dom_sf"/>
</dbReference>
<feature type="domain" description="AAA+ ATPase" evidence="4">
    <location>
        <begin position="19"/>
        <end position="157"/>
    </location>
</feature>
<sequence>MQDICELLGSGLGCSNNNEVRMVGIYGMGGVGKSTLAKAVFNYIADHFDNRCFLENVSEISSKHGLERQQEKLLYDIVGELDAKLGGTSEGMALIKRRLQQKKVLLILDDIDHKKQLQALAGGLDWFGSGSRVIITTRDKKLLKSHGIERTYELKVLNWEDASKMFEWQALKNRKVDLYLINCAVTYCANLPLALEVISSDLASSEVEDWESALSHYQRSLDKGIFDELKRSFDPLENYVQNVFLDIACCFQVLSLTEIIGMLRAQLGFCPKYAIQMLEEKSLITIEENQVRLHNIIHEMGRKIEQGGLHGYRYCLRSYEDIEKMFKAKEIHDKIEMIILDLIHQNVKEFEWNEAALRDMGNLKTLYLPCGFCPKNLTMLKLPNSCLPPLMIVHTEFKNMRVLNFDYAESVRAIPDLSSISGLEELSFAKCRNLVALHNSVGKLSNLKMLDASGCSNLRSFPPLRLPSLEKLNLSSCSSLEKFPEILGNMRRLAEINLSSTAVKVIPTALFYDAPNLQQLSFANCKNLKELDSSVGRLNPKILDASCCSKLRSFPSLRLPSLEKLSQLDLSSTDIIAIPDLSSAPNLQELSFSNCESLFAIDKSVGLLGKLRLLNASGCCKLESFPPLSLPSLEELDLSWCSSLQKFPETLDKMEKITSLTLQYSSIKELPNSIQNLTRLQTLEMLECGMLHLPTNITLLPELRHISFYRAPNEHEGEEKLCWMKSSNSTIYASQCTITDGIFSQVFPWFAMYLEELDLFRVNFTFLPYCTTECELLKELNLDQCHNLQKIRWLPPNLEKLSVTCCTSFQDLDLTILPRSTKEYYNFRRVIVDNCENLRIINGIPPEGLSASNCPNLPAPYISNLLNQDLREDGGNMWRFVTGNRIQGCFHACGNGNSFPFWFQNQFPAISLCVFLGTLGNKRQMPFYFCIELEINHKIVKKWFLEDNKKHYWVVKKPSEADHIFVLHEKHLKYENSVNEALHTGWNYAEVFVHMYSLMGMPKIDVKIGIRTLKEDSRRISLGNAFHRST</sequence>
<dbReference type="SUPFAM" id="SSF46785">
    <property type="entry name" value="Winged helix' DNA-binding domain"/>
    <property type="match status" value="1"/>
</dbReference>
<dbReference type="Pfam" id="PF00931">
    <property type="entry name" value="NB-ARC"/>
    <property type="match status" value="1"/>
</dbReference>
<keyword evidence="2" id="KW-0677">Repeat</keyword>
<evidence type="ECO:0000256" key="3">
    <source>
        <dbReference type="ARBA" id="ARBA00022821"/>
    </source>
</evidence>
<dbReference type="InterPro" id="IPR003593">
    <property type="entry name" value="AAA+_ATPase"/>
</dbReference>
<evidence type="ECO:0000256" key="1">
    <source>
        <dbReference type="ARBA" id="ARBA00022614"/>
    </source>
</evidence>
<dbReference type="InterPro" id="IPR002182">
    <property type="entry name" value="NB-ARC"/>
</dbReference>
<dbReference type="Gene3D" id="3.40.50.300">
    <property type="entry name" value="P-loop containing nucleotide triphosphate hydrolases"/>
    <property type="match status" value="1"/>
</dbReference>
<dbReference type="SUPFAM" id="SSF52540">
    <property type="entry name" value="P-loop containing nucleoside triphosphate hydrolases"/>
    <property type="match status" value="1"/>
</dbReference>
<evidence type="ECO:0000256" key="2">
    <source>
        <dbReference type="ARBA" id="ARBA00022737"/>
    </source>
</evidence>
<accession>A0ABU6TBP5</accession>
<keyword evidence="3" id="KW-0611">Plant defense</keyword>
<dbReference type="PRINTS" id="PR00364">
    <property type="entry name" value="DISEASERSIST"/>
</dbReference>
<evidence type="ECO:0000313" key="6">
    <source>
        <dbReference type="Proteomes" id="UP001341840"/>
    </source>
</evidence>
<dbReference type="InterPro" id="IPR027417">
    <property type="entry name" value="P-loop_NTPase"/>
</dbReference>
<dbReference type="InterPro" id="IPR042197">
    <property type="entry name" value="Apaf_helical"/>
</dbReference>
<evidence type="ECO:0000259" key="4">
    <source>
        <dbReference type="SMART" id="SM00382"/>
    </source>
</evidence>
<protein>
    <recommendedName>
        <fullName evidence="4">AAA+ ATPase domain-containing protein</fullName>
    </recommendedName>
</protein>
<reference evidence="5 6" key="1">
    <citation type="journal article" date="2023" name="Plants (Basel)">
        <title>Bridging the Gap: Combining Genomics and Transcriptomics Approaches to Understand Stylosanthes scabra, an Orphan Legume from the Brazilian Caatinga.</title>
        <authorList>
            <person name="Ferreira-Neto J.R.C."/>
            <person name="da Silva M.D."/>
            <person name="Binneck E."/>
            <person name="de Melo N.F."/>
            <person name="da Silva R.H."/>
            <person name="de Melo A.L.T.M."/>
            <person name="Pandolfi V."/>
            <person name="Bustamante F.O."/>
            <person name="Brasileiro-Vidal A.C."/>
            <person name="Benko-Iseppon A.M."/>
        </authorList>
    </citation>
    <scope>NUCLEOTIDE SEQUENCE [LARGE SCALE GENOMIC DNA]</scope>
    <source>
        <tissue evidence="5">Leaves</tissue>
    </source>
</reference>
<evidence type="ECO:0000313" key="5">
    <source>
        <dbReference type="EMBL" id="MED6146142.1"/>
    </source>
</evidence>
<dbReference type="Pfam" id="PF23286">
    <property type="entry name" value="LRR_13"/>
    <property type="match status" value="1"/>
</dbReference>
<name>A0ABU6TBP5_9FABA</name>
<dbReference type="InterPro" id="IPR044974">
    <property type="entry name" value="Disease_R_plants"/>
</dbReference>
<dbReference type="PANTHER" id="PTHR11017">
    <property type="entry name" value="LEUCINE-RICH REPEAT-CONTAINING PROTEIN"/>
    <property type="match status" value="1"/>
</dbReference>
<dbReference type="Proteomes" id="UP001341840">
    <property type="component" value="Unassembled WGS sequence"/>
</dbReference>
<dbReference type="Pfam" id="PF23282">
    <property type="entry name" value="WHD_ROQ1"/>
    <property type="match status" value="1"/>
</dbReference>
<organism evidence="5 6">
    <name type="scientific">Stylosanthes scabra</name>
    <dbReference type="NCBI Taxonomy" id="79078"/>
    <lineage>
        <taxon>Eukaryota</taxon>
        <taxon>Viridiplantae</taxon>
        <taxon>Streptophyta</taxon>
        <taxon>Embryophyta</taxon>
        <taxon>Tracheophyta</taxon>
        <taxon>Spermatophyta</taxon>
        <taxon>Magnoliopsida</taxon>
        <taxon>eudicotyledons</taxon>
        <taxon>Gunneridae</taxon>
        <taxon>Pentapetalae</taxon>
        <taxon>rosids</taxon>
        <taxon>fabids</taxon>
        <taxon>Fabales</taxon>
        <taxon>Fabaceae</taxon>
        <taxon>Papilionoideae</taxon>
        <taxon>50 kb inversion clade</taxon>
        <taxon>dalbergioids sensu lato</taxon>
        <taxon>Dalbergieae</taxon>
        <taxon>Pterocarpus clade</taxon>
        <taxon>Stylosanthes</taxon>
    </lineage>
</organism>
<dbReference type="Gene3D" id="1.10.8.430">
    <property type="entry name" value="Helical domain of apoptotic protease-activating factors"/>
    <property type="match status" value="1"/>
</dbReference>
<dbReference type="PANTHER" id="PTHR11017:SF570">
    <property type="entry name" value="DISEASE RESISTANCE PROTEIN (TIR-NBS CLASS)-RELATED"/>
    <property type="match status" value="1"/>
</dbReference>
<dbReference type="Gene3D" id="3.80.10.10">
    <property type="entry name" value="Ribonuclease Inhibitor"/>
    <property type="match status" value="3"/>
</dbReference>
<gene>
    <name evidence="5" type="ORF">PIB30_031734</name>
</gene>
<dbReference type="SUPFAM" id="SSF52058">
    <property type="entry name" value="L domain-like"/>
    <property type="match status" value="2"/>
</dbReference>
<keyword evidence="1" id="KW-0433">Leucine-rich repeat</keyword>
<dbReference type="SMART" id="SM00382">
    <property type="entry name" value="AAA"/>
    <property type="match status" value="1"/>
</dbReference>
<dbReference type="InterPro" id="IPR058546">
    <property type="entry name" value="RPS4B/Roq1-like_LRR"/>
</dbReference>
<comment type="caution">
    <text evidence="5">The sequence shown here is derived from an EMBL/GenBank/DDBJ whole genome shotgun (WGS) entry which is preliminary data.</text>
</comment>
<keyword evidence="6" id="KW-1185">Reference proteome</keyword>
<dbReference type="InterPro" id="IPR036390">
    <property type="entry name" value="WH_DNA-bd_sf"/>
</dbReference>
<dbReference type="InterPro" id="IPR058192">
    <property type="entry name" value="WHD_ROQ1-like"/>
</dbReference>